<dbReference type="InterPro" id="IPR015354">
    <property type="entry name" value="DNA_partition_ParG"/>
</dbReference>
<organism evidence="1 2">
    <name type="scientific">Chimaeribacter coloradensis</name>
    <dbReference type="NCBI Taxonomy" id="2060068"/>
    <lineage>
        <taxon>Bacteria</taxon>
        <taxon>Pseudomonadati</taxon>
        <taxon>Pseudomonadota</taxon>
        <taxon>Gammaproteobacteria</taxon>
        <taxon>Enterobacterales</taxon>
        <taxon>Yersiniaceae</taxon>
        <taxon>Chimaeribacter</taxon>
    </lineage>
</organism>
<proteinExistence type="predicted"/>
<protein>
    <submittedName>
        <fullName evidence="1">DNA partition complex ParG</fullName>
    </submittedName>
</protein>
<dbReference type="RefSeq" id="WP_101826985.1">
    <property type="nucleotide sequence ID" value="NZ_PJZH01000049.1"/>
</dbReference>
<comment type="caution">
    <text evidence="1">The sequence shown here is derived from an EMBL/GenBank/DDBJ whole genome shotgun (WGS) entry which is preliminary data.</text>
</comment>
<dbReference type="SUPFAM" id="SSF47598">
    <property type="entry name" value="Ribbon-helix-helix"/>
    <property type="match status" value="1"/>
</dbReference>
<dbReference type="InterPro" id="IPR013321">
    <property type="entry name" value="Arc_rbn_hlx_hlx"/>
</dbReference>
<dbReference type="InterPro" id="IPR010985">
    <property type="entry name" value="Ribbon_hlx_hlx"/>
</dbReference>
<reference evidence="1 2" key="1">
    <citation type="submission" date="2017-12" db="EMBL/GenBank/DDBJ databases">
        <title>Characterization of six clinical isolates of Enterochimera gen. nov., a novel genus of the Yersiniaciae family and the three species Enterochimera arupensis sp. nov., Enterochimera coloradensis sp. nov, and Enterochimera californica sp. nov.</title>
        <authorList>
            <person name="Rossi A."/>
            <person name="Fisher M."/>
        </authorList>
    </citation>
    <scope>NUCLEOTIDE SEQUENCE [LARGE SCALE GENOMIC DNA]</scope>
    <source>
        <strain evidence="2">2016-Iso4</strain>
    </source>
</reference>
<dbReference type="AlphaFoldDB" id="A0A2N5DT03"/>
<gene>
    <name evidence="1" type="ORF">CYR32_20745</name>
</gene>
<evidence type="ECO:0000313" key="2">
    <source>
        <dbReference type="Proteomes" id="UP000234503"/>
    </source>
</evidence>
<accession>A0A2N5DT03</accession>
<dbReference type="Proteomes" id="UP000234503">
    <property type="component" value="Unassembled WGS sequence"/>
</dbReference>
<evidence type="ECO:0000313" key="1">
    <source>
        <dbReference type="EMBL" id="PLR29402.1"/>
    </source>
</evidence>
<keyword evidence="2" id="KW-1185">Reference proteome</keyword>
<dbReference type="Gene3D" id="1.10.1220.10">
    <property type="entry name" value="Met repressor-like"/>
    <property type="match status" value="1"/>
</dbReference>
<name>A0A2N5DT03_9GAMM</name>
<dbReference type="Pfam" id="PF09274">
    <property type="entry name" value="ParG"/>
    <property type="match status" value="1"/>
</dbReference>
<dbReference type="GO" id="GO:0043565">
    <property type="term" value="F:sequence-specific DNA binding"/>
    <property type="evidence" value="ECO:0007669"/>
    <property type="project" value="UniProtKB-ARBA"/>
</dbReference>
<dbReference type="EMBL" id="PJZH01000049">
    <property type="protein sequence ID" value="PLR29402.1"/>
    <property type="molecule type" value="Genomic_DNA"/>
</dbReference>
<dbReference type="OrthoDB" id="517418at2"/>
<dbReference type="GO" id="GO:0006355">
    <property type="term" value="P:regulation of DNA-templated transcription"/>
    <property type="evidence" value="ECO:0007669"/>
    <property type="project" value="InterPro"/>
</dbReference>
<sequence length="78" mass="9013">MALEKKHSSSMMTFGAHRDLEKIVQAPEVKALSEKQKRVNVNFNEEKHSRFKVACAKRGTSITDVINELVDEWLRKNE</sequence>